<evidence type="ECO:0000259" key="6">
    <source>
        <dbReference type="Pfam" id="PF00460"/>
    </source>
</evidence>
<comment type="subunit">
    <text evidence="5">The basal body constitutes a major portion of the flagellar organelle and consists of four rings (L,P,S, and M) mounted on a central rod. The rod consists of about 26 subunits of FlgG in the distal portion, and FlgB, FlgC and FlgF are thought to build up the proximal portion of the rod with about 6 subunits each.</text>
</comment>
<dbReference type="Pfam" id="PF06429">
    <property type="entry name" value="Flg_bbr_C"/>
    <property type="match status" value="1"/>
</dbReference>
<evidence type="ECO:0000256" key="5">
    <source>
        <dbReference type="ARBA" id="ARBA00025933"/>
    </source>
</evidence>
<feature type="domain" description="Flagellar basal body rod protein N-terminal" evidence="6">
    <location>
        <begin position="7"/>
        <end position="34"/>
    </location>
</feature>
<accession>A0A0W8E4Q3</accession>
<dbReference type="GO" id="GO:0071978">
    <property type="term" value="P:bacterial-type flagellum-dependent swarming motility"/>
    <property type="evidence" value="ECO:0007669"/>
    <property type="project" value="TreeGrafter"/>
</dbReference>
<dbReference type="GO" id="GO:0030694">
    <property type="term" value="C:bacterial-type flagellum basal body, rod"/>
    <property type="evidence" value="ECO:0007669"/>
    <property type="project" value="InterPro"/>
</dbReference>
<sequence>MKFLNCIDVSASGLTAQRLRMDTIANNMANAETTRKADGSGPYKRQVVVFEAKESEYPRSVFRGMLEKQYTASGGGVRVRAIQELDEKDAPFRMLYEPGHQDADENGYVKYPNVNVVEEMINMISSTKAYEANAKVIEASKNMAMRALDIGN</sequence>
<dbReference type="PANTHER" id="PTHR30435">
    <property type="entry name" value="FLAGELLAR PROTEIN"/>
    <property type="match status" value="1"/>
</dbReference>
<dbReference type="PROSITE" id="PS00588">
    <property type="entry name" value="FLAGELLA_BB_ROD"/>
    <property type="match status" value="1"/>
</dbReference>
<protein>
    <recommendedName>
        <fullName evidence="3">Flagellar basal-body rod protein FlgC</fullName>
    </recommendedName>
</protein>
<feature type="domain" description="Flagellar basal-body/hook protein C-terminal" evidence="7">
    <location>
        <begin position="106"/>
        <end position="149"/>
    </location>
</feature>
<dbReference type="EMBL" id="LNQE01001877">
    <property type="protein sequence ID" value="KUG03586.1"/>
    <property type="molecule type" value="Genomic_DNA"/>
</dbReference>
<comment type="similarity">
    <text evidence="2">Belongs to the flagella basal body rod proteins family.</text>
</comment>
<dbReference type="AlphaFoldDB" id="A0A0W8E4Q3"/>
<dbReference type="PANTHER" id="PTHR30435:SF2">
    <property type="entry name" value="FLAGELLAR BASAL-BODY ROD PROTEIN FLGC"/>
    <property type="match status" value="1"/>
</dbReference>
<evidence type="ECO:0000256" key="3">
    <source>
        <dbReference type="ARBA" id="ARBA00017941"/>
    </source>
</evidence>
<keyword evidence="8" id="KW-0966">Cell projection</keyword>
<keyword evidence="8" id="KW-0282">Flagellum</keyword>
<evidence type="ECO:0000256" key="1">
    <source>
        <dbReference type="ARBA" id="ARBA00004117"/>
    </source>
</evidence>
<dbReference type="NCBIfam" id="TIGR01395">
    <property type="entry name" value="FlgC"/>
    <property type="match status" value="1"/>
</dbReference>
<name>A0A0W8E4Q3_9ZZZZ</name>
<organism evidence="8">
    <name type="scientific">hydrocarbon metagenome</name>
    <dbReference type="NCBI Taxonomy" id="938273"/>
    <lineage>
        <taxon>unclassified sequences</taxon>
        <taxon>metagenomes</taxon>
        <taxon>ecological metagenomes</taxon>
    </lineage>
</organism>
<reference evidence="8" key="1">
    <citation type="journal article" date="2015" name="Proc. Natl. Acad. Sci. U.S.A.">
        <title>Networks of energetic and metabolic interactions define dynamics in microbial communities.</title>
        <authorList>
            <person name="Embree M."/>
            <person name="Liu J.K."/>
            <person name="Al-Bassam M.M."/>
            <person name="Zengler K."/>
        </authorList>
    </citation>
    <scope>NUCLEOTIDE SEQUENCE</scope>
</reference>
<evidence type="ECO:0000256" key="2">
    <source>
        <dbReference type="ARBA" id="ARBA00009677"/>
    </source>
</evidence>
<comment type="caution">
    <text evidence="8">The sequence shown here is derived from an EMBL/GenBank/DDBJ whole genome shotgun (WGS) entry which is preliminary data.</text>
</comment>
<proteinExistence type="inferred from homology"/>
<evidence type="ECO:0000256" key="4">
    <source>
        <dbReference type="ARBA" id="ARBA00023143"/>
    </source>
</evidence>
<dbReference type="InterPro" id="IPR010930">
    <property type="entry name" value="Flg_bb/hook_C_dom"/>
</dbReference>
<dbReference type="InterPro" id="IPR006299">
    <property type="entry name" value="FlgC"/>
</dbReference>
<dbReference type="InterPro" id="IPR019776">
    <property type="entry name" value="Flagellar_basal_body_rod_CS"/>
</dbReference>
<dbReference type="InterPro" id="IPR001444">
    <property type="entry name" value="Flag_bb_rod_N"/>
</dbReference>
<gene>
    <name evidence="8" type="ORF">ASZ90_019019</name>
</gene>
<comment type="subcellular location">
    <subcellularLocation>
        <location evidence="1">Bacterial flagellum basal body</location>
    </subcellularLocation>
</comment>
<keyword evidence="4" id="KW-0975">Bacterial flagellum</keyword>
<dbReference type="Pfam" id="PF00460">
    <property type="entry name" value="Flg_bb_rod"/>
    <property type="match status" value="1"/>
</dbReference>
<evidence type="ECO:0000259" key="7">
    <source>
        <dbReference type="Pfam" id="PF06429"/>
    </source>
</evidence>
<keyword evidence="8" id="KW-0969">Cilium</keyword>
<evidence type="ECO:0000313" key="8">
    <source>
        <dbReference type="EMBL" id="KUG03586.1"/>
    </source>
</evidence>